<protein>
    <submittedName>
        <fullName evidence="3">Protein crossbronx</fullName>
    </submittedName>
</protein>
<proteinExistence type="predicted"/>
<evidence type="ECO:0000259" key="2">
    <source>
        <dbReference type="PROSITE" id="PS50127"/>
    </source>
</evidence>
<dbReference type="STRING" id="101091.A0A1C7NB04"/>
<dbReference type="EMBL" id="LUGH01000312">
    <property type="protein sequence ID" value="OBZ86287.1"/>
    <property type="molecule type" value="Genomic_DNA"/>
</dbReference>
<name>A0A1C7NB04_9FUNG</name>
<comment type="caution">
    <text evidence="3">The sequence shown here is derived from an EMBL/GenBank/DDBJ whole genome shotgun (WGS) entry which is preliminary data.</text>
</comment>
<accession>A0A1C7NB04</accession>
<dbReference type="PROSITE" id="PS50127">
    <property type="entry name" value="UBC_2"/>
    <property type="match status" value="1"/>
</dbReference>
<dbReference type="CDD" id="cd23814">
    <property type="entry name" value="UEV_AKTIP"/>
    <property type="match status" value="1"/>
</dbReference>
<dbReference type="Gene3D" id="3.10.110.10">
    <property type="entry name" value="Ubiquitin Conjugating Enzyme"/>
    <property type="match status" value="1"/>
</dbReference>
<evidence type="ECO:0000313" key="4">
    <source>
        <dbReference type="Proteomes" id="UP000093000"/>
    </source>
</evidence>
<gene>
    <name evidence="3" type="ORF">A0J61_05661</name>
</gene>
<feature type="domain" description="UBC core" evidence="2">
    <location>
        <begin position="72"/>
        <end position="225"/>
    </location>
</feature>
<dbReference type="PANTHER" id="PTHR24067">
    <property type="entry name" value="UBIQUITIN-CONJUGATING ENZYME E2"/>
    <property type="match status" value="1"/>
</dbReference>
<dbReference type="InterPro" id="IPR000608">
    <property type="entry name" value="UBC"/>
</dbReference>
<dbReference type="SUPFAM" id="SSF54495">
    <property type="entry name" value="UBC-like"/>
    <property type="match status" value="1"/>
</dbReference>
<evidence type="ECO:0000256" key="1">
    <source>
        <dbReference type="ARBA" id="ARBA00022786"/>
    </source>
</evidence>
<keyword evidence="1" id="KW-0833">Ubl conjugation pathway</keyword>
<dbReference type="AlphaFoldDB" id="A0A1C7NB04"/>
<keyword evidence="4" id="KW-1185">Reference proteome</keyword>
<dbReference type="SMART" id="SM00212">
    <property type="entry name" value="UBCc"/>
    <property type="match status" value="1"/>
</dbReference>
<dbReference type="Pfam" id="PF00179">
    <property type="entry name" value="UQ_con"/>
    <property type="match status" value="1"/>
</dbReference>
<dbReference type="OrthoDB" id="5596422at2759"/>
<sequence length="285" mass="33497">MNNPDTLTKRSSLLDRTRNATLGRLGKRTSVSIAPPQPKVTRPAYTSIYDEIENDEADDLAPKPPRLTSEYFKRYEVLTEFANLRNPKHCPLGVYMMPSEHHLYVWYGVIFIHKGFYRSGAFKFKIELPENYPNAPPTVSFLTEMFHPLVNIDGKLSIAQQFPVWRPYQDYTYHVLHYIKNIFKKAVLDSLNDKYCYNKEAYRLYRTEMAIFGKMAQQCAQLSITESFLFERMPEDNLIRFSPLTDAKFGKTNKEDHHITKSYQPLFYLYVDEMKADMLRTIRVK</sequence>
<dbReference type="InterPro" id="IPR016135">
    <property type="entry name" value="UBQ-conjugating_enzyme/RWD"/>
</dbReference>
<dbReference type="Proteomes" id="UP000093000">
    <property type="component" value="Unassembled WGS sequence"/>
</dbReference>
<dbReference type="InParanoid" id="A0A1C7NB04"/>
<evidence type="ECO:0000313" key="3">
    <source>
        <dbReference type="EMBL" id="OBZ86287.1"/>
    </source>
</evidence>
<reference evidence="3 4" key="1">
    <citation type="submission" date="2016-03" db="EMBL/GenBank/DDBJ databases">
        <title>Choanephora cucurbitarum.</title>
        <authorList>
            <person name="Min B."/>
            <person name="Park H."/>
            <person name="Park J.-H."/>
            <person name="Shin H.-D."/>
            <person name="Choi I.-G."/>
        </authorList>
    </citation>
    <scope>NUCLEOTIDE SEQUENCE [LARGE SCALE GENOMIC DNA]</scope>
    <source>
        <strain evidence="3 4">KUS-F28377</strain>
    </source>
</reference>
<organism evidence="3 4">
    <name type="scientific">Choanephora cucurbitarum</name>
    <dbReference type="NCBI Taxonomy" id="101091"/>
    <lineage>
        <taxon>Eukaryota</taxon>
        <taxon>Fungi</taxon>
        <taxon>Fungi incertae sedis</taxon>
        <taxon>Mucoromycota</taxon>
        <taxon>Mucoromycotina</taxon>
        <taxon>Mucoromycetes</taxon>
        <taxon>Mucorales</taxon>
        <taxon>Mucorineae</taxon>
        <taxon>Choanephoraceae</taxon>
        <taxon>Choanephoroideae</taxon>
        <taxon>Choanephora</taxon>
    </lineage>
</organism>
<dbReference type="InterPro" id="IPR050113">
    <property type="entry name" value="Ub_conjugating_enzyme"/>
</dbReference>